<protein>
    <submittedName>
        <fullName evidence="2">Uncharacterized protein</fullName>
    </submittedName>
</protein>
<name>A0A9Q0R0Q1_9MAGN</name>
<dbReference type="OrthoDB" id="1747084at2759"/>
<keyword evidence="3" id="KW-1185">Reference proteome</keyword>
<evidence type="ECO:0000256" key="1">
    <source>
        <dbReference type="SAM" id="MobiDB-lite"/>
    </source>
</evidence>
<feature type="region of interest" description="Disordered" evidence="1">
    <location>
        <begin position="1"/>
        <end position="35"/>
    </location>
</feature>
<feature type="compositionally biased region" description="Basic and acidic residues" evidence="1">
    <location>
        <begin position="18"/>
        <end position="27"/>
    </location>
</feature>
<proteinExistence type="predicted"/>
<dbReference type="AlphaFoldDB" id="A0A9Q0R0Q1"/>
<gene>
    <name evidence="2" type="ORF">NE237_009900</name>
</gene>
<dbReference type="EMBL" id="JAMYWD010000002">
    <property type="protein sequence ID" value="KAJ4979120.1"/>
    <property type="molecule type" value="Genomic_DNA"/>
</dbReference>
<accession>A0A9Q0R0Q1</accession>
<organism evidence="2 3">
    <name type="scientific">Protea cynaroides</name>
    <dbReference type="NCBI Taxonomy" id="273540"/>
    <lineage>
        <taxon>Eukaryota</taxon>
        <taxon>Viridiplantae</taxon>
        <taxon>Streptophyta</taxon>
        <taxon>Embryophyta</taxon>
        <taxon>Tracheophyta</taxon>
        <taxon>Spermatophyta</taxon>
        <taxon>Magnoliopsida</taxon>
        <taxon>Proteales</taxon>
        <taxon>Proteaceae</taxon>
        <taxon>Protea</taxon>
    </lineage>
</organism>
<evidence type="ECO:0000313" key="3">
    <source>
        <dbReference type="Proteomes" id="UP001141806"/>
    </source>
</evidence>
<sequence>MEKDGEAGTGEVLNQSRDSSKAKRESIQRFLFRQNSSETPTNIRRNLLFHEGNPNNTLWSNTAKFAKGIPANGTLDLSFNNLTGEILESGAFLNQDTESFARNPGLCGKLLKQPCSILSSLSTPPNASGATSPLAIAMITKTIDSTPIPGLAGDATKGTYDTQEQG</sequence>
<evidence type="ECO:0000313" key="2">
    <source>
        <dbReference type="EMBL" id="KAJ4979120.1"/>
    </source>
</evidence>
<comment type="caution">
    <text evidence="2">The sequence shown here is derived from an EMBL/GenBank/DDBJ whole genome shotgun (WGS) entry which is preliminary data.</text>
</comment>
<dbReference type="Gene3D" id="3.80.10.10">
    <property type="entry name" value="Ribonuclease Inhibitor"/>
    <property type="match status" value="1"/>
</dbReference>
<reference evidence="2" key="1">
    <citation type="journal article" date="2023" name="Plant J.">
        <title>The genome of the king protea, Protea cynaroides.</title>
        <authorList>
            <person name="Chang J."/>
            <person name="Duong T.A."/>
            <person name="Schoeman C."/>
            <person name="Ma X."/>
            <person name="Roodt D."/>
            <person name="Barker N."/>
            <person name="Li Z."/>
            <person name="Van de Peer Y."/>
            <person name="Mizrachi E."/>
        </authorList>
    </citation>
    <scope>NUCLEOTIDE SEQUENCE</scope>
    <source>
        <tissue evidence="2">Young leaves</tissue>
    </source>
</reference>
<dbReference type="Proteomes" id="UP001141806">
    <property type="component" value="Unassembled WGS sequence"/>
</dbReference>
<dbReference type="InterPro" id="IPR032675">
    <property type="entry name" value="LRR_dom_sf"/>
</dbReference>